<sequence>MTAATPDRLDRIEAMIESLANTSANLLQATSNQDARMTRIEQAHESRLEKIETSLLGLTEIAGIMAKETRQLKRTMDYLLSHDGERS</sequence>
<evidence type="ECO:0000313" key="2">
    <source>
        <dbReference type="Proteomes" id="UP000248857"/>
    </source>
</evidence>
<accession>A0A2W1JG41</accession>
<proteinExistence type="predicted"/>
<dbReference type="Proteomes" id="UP000248857">
    <property type="component" value="Unassembled WGS sequence"/>
</dbReference>
<dbReference type="AlphaFoldDB" id="A0A2W1JG41"/>
<organism evidence="1 2">
    <name type="scientific">Acaryochloris thomasi RCC1774</name>
    <dbReference type="NCBI Taxonomy" id="1764569"/>
    <lineage>
        <taxon>Bacteria</taxon>
        <taxon>Bacillati</taxon>
        <taxon>Cyanobacteriota</taxon>
        <taxon>Cyanophyceae</taxon>
        <taxon>Acaryochloridales</taxon>
        <taxon>Acaryochloridaceae</taxon>
        <taxon>Acaryochloris</taxon>
        <taxon>Acaryochloris thomasi</taxon>
    </lineage>
</organism>
<dbReference type="RefSeq" id="WP_110988851.1">
    <property type="nucleotide sequence ID" value="NZ_CAWNWM010000032.1"/>
</dbReference>
<name>A0A2W1JG41_9CYAN</name>
<comment type="caution">
    <text evidence="1">The sequence shown here is derived from an EMBL/GenBank/DDBJ whole genome shotgun (WGS) entry which is preliminary data.</text>
</comment>
<reference evidence="1 2" key="1">
    <citation type="journal article" date="2018" name="Sci. Rep.">
        <title>A novel species of the marine cyanobacterium Acaryochloris with a unique pigment content and lifestyle.</title>
        <authorList>
            <person name="Partensky F."/>
            <person name="Six C."/>
            <person name="Ratin M."/>
            <person name="Garczarek L."/>
            <person name="Vaulot D."/>
            <person name="Probert I."/>
            <person name="Calteau A."/>
            <person name="Gourvil P."/>
            <person name="Marie D."/>
            <person name="Grebert T."/>
            <person name="Bouchier C."/>
            <person name="Le Panse S."/>
            <person name="Gachenot M."/>
            <person name="Rodriguez F."/>
            <person name="Garrido J.L."/>
        </authorList>
    </citation>
    <scope>NUCLEOTIDE SEQUENCE [LARGE SCALE GENOMIC DNA]</scope>
    <source>
        <strain evidence="1 2">RCC1774</strain>
    </source>
</reference>
<dbReference type="OrthoDB" id="574572at2"/>
<keyword evidence="2" id="KW-1185">Reference proteome</keyword>
<protein>
    <submittedName>
        <fullName evidence="1">Uncharacterized protein</fullName>
    </submittedName>
</protein>
<dbReference type="EMBL" id="PQWO01000032">
    <property type="protein sequence ID" value="PZD70615.1"/>
    <property type="molecule type" value="Genomic_DNA"/>
</dbReference>
<evidence type="ECO:0000313" key="1">
    <source>
        <dbReference type="EMBL" id="PZD70615.1"/>
    </source>
</evidence>
<gene>
    <name evidence="1" type="ORF">C1752_10465</name>
</gene>